<dbReference type="PANTHER" id="PTHR44858:SF1">
    <property type="entry name" value="UDP-N-ACETYLGLUCOSAMINE--PEPTIDE N-ACETYLGLUCOSAMINYLTRANSFERASE SPINDLY-RELATED"/>
    <property type="match status" value="1"/>
</dbReference>
<dbReference type="InterPro" id="IPR023605">
    <property type="entry name" value="Lipoprotein_NlpI"/>
</dbReference>
<evidence type="ECO:0000256" key="7">
    <source>
        <dbReference type="ARBA" id="ARBA00023288"/>
    </source>
</evidence>
<sequence length="303" mass="33987">MNYAKVVAVLLTLGALSACTATPQSEQGMLANLVVPTPQVADGRYQLEVAKLTEVITRGEEELDAEAMGQLLYRRGSLYDALGLATLARIDFNRALDYQPRLADAYNYLGIHYTQVGQFDYAYEALDAALELEPEHPYAYLNRGVAGYYDGRFDLALADLEHFYQADPDDPYRALWRYLAKVEVESAEQAKQELAAARLASNSEAWGWGIVDLYVGGMSEQTFLQSYATQQLGEDETLAERMCEAYFYLGKLQQLQGKWDTAAVYFRLALATNVHLFLEHRYAAMEMDASQARAAYETKPNVD</sequence>
<dbReference type="PROSITE" id="PS51257">
    <property type="entry name" value="PROKAR_LIPOPROTEIN"/>
    <property type="match status" value="1"/>
</dbReference>
<dbReference type="AlphaFoldDB" id="A0A432XG96"/>
<dbReference type="InterPro" id="IPR019734">
    <property type="entry name" value="TPR_rpt"/>
</dbReference>
<keyword evidence="2 10" id="KW-0732">Signal</keyword>
<accession>A0A432XG96</accession>
<keyword evidence="7 11" id="KW-0449">Lipoprotein</keyword>
<evidence type="ECO:0000256" key="10">
    <source>
        <dbReference type="SAM" id="SignalP"/>
    </source>
</evidence>
<feature type="chain" id="PRO_5019135970" description="Lipoprotein NlpI" evidence="10">
    <location>
        <begin position="21"/>
        <end position="303"/>
    </location>
</feature>
<comment type="subcellular location">
    <subcellularLocation>
        <location evidence="8">Cell membrane</location>
    </subcellularLocation>
</comment>
<evidence type="ECO:0000256" key="5">
    <source>
        <dbReference type="ARBA" id="ARBA00023136"/>
    </source>
</evidence>
<dbReference type="GO" id="GO:0005886">
    <property type="term" value="C:plasma membrane"/>
    <property type="evidence" value="ECO:0007669"/>
    <property type="project" value="UniProtKB-SubCell"/>
</dbReference>
<evidence type="ECO:0000256" key="8">
    <source>
        <dbReference type="PIRNR" id="PIRNR004654"/>
    </source>
</evidence>
<comment type="function">
    <text evidence="8">May be involved in cell division.</text>
</comment>
<dbReference type="InterPro" id="IPR050498">
    <property type="entry name" value="Ycf3"/>
</dbReference>
<keyword evidence="5 8" id="KW-0472">Membrane</keyword>
<dbReference type="PROSITE" id="PS50005">
    <property type="entry name" value="TPR"/>
    <property type="match status" value="1"/>
</dbReference>
<evidence type="ECO:0000256" key="9">
    <source>
        <dbReference type="PROSITE-ProRule" id="PRU00339"/>
    </source>
</evidence>
<dbReference type="Proteomes" id="UP000286678">
    <property type="component" value="Unassembled WGS sequence"/>
</dbReference>
<keyword evidence="12" id="KW-1185">Reference proteome</keyword>
<dbReference type="RefSeq" id="WP_126833924.1">
    <property type="nucleotide sequence ID" value="NZ_PIPT01000005.1"/>
</dbReference>
<keyword evidence="1 8" id="KW-1003">Cell membrane</keyword>
<dbReference type="EMBL" id="PIPT01000005">
    <property type="protein sequence ID" value="RUO47778.1"/>
    <property type="molecule type" value="Genomic_DNA"/>
</dbReference>
<dbReference type="SUPFAM" id="SSF48452">
    <property type="entry name" value="TPR-like"/>
    <property type="match status" value="1"/>
</dbReference>
<evidence type="ECO:0000256" key="3">
    <source>
        <dbReference type="ARBA" id="ARBA00022737"/>
    </source>
</evidence>
<dbReference type="Gene3D" id="1.25.40.10">
    <property type="entry name" value="Tetratricopeptide repeat domain"/>
    <property type="match status" value="1"/>
</dbReference>
<keyword evidence="6" id="KW-0564">Palmitate</keyword>
<evidence type="ECO:0000256" key="4">
    <source>
        <dbReference type="ARBA" id="ARBA00022803"/>
    </source>
</evidence>
<dbReference type="PROSITE" id="PS50293">
    <property type="entry name" value="TPR_REGION"/>
    <property type="match status" value="1"/>
</dbReference>
<keyword evidence="3" id="KW-0677">Repeat</keyword>
<gene>
    <name evidence="11" type="ORF">CWE21_08025</name>
</gene>
<comment type="caution">
    <text evidence="11">The sequence shown here is derived from an EMBL/GenBank/DDBJ whole genome shotgun (WGS) entry which is preliminary data.</text>
</comment>
<feature type="signal peptide" evidence="10">
    <location>
        <begin position="1"/>
        <end position="20"/>
    </location>
</feature>
<comment type="subunit">
    <text evidence="8">Homodimer.</text>
</comment>
<dbReference type="PIRSF" id="PIRSF004654">
    <property type="entry name" value="NlpI"/>
    <property type="match status" value="1"/>
</dbReference>
<dbReference type="PANTHER" id="PTHR44858">
    <property type="entry name" value="TETRATRICOPEPTIDE REPEAT PROTEIN 6"/>
    <property type="match status" value="1"/>
</dbReference>
<evidence type="ECO:0000256" key="6">
    <source>
        <dbReference type="ARBA" id="ARBA00023139"/>
    </source>
</evidence>
<protein>
    <recommendedName>
        <fullName evidence="8">Lipoprotein NlpI</fullName>
    </recommendedName>
</protein>
<reference evidence="12" key="1">
    <citation type="journal article" date="2018" name="Front. Microbiol.">
        <title>Genome-Based Analysis Reveals the Taxonomy and Diversity of the Family Idiomarinaceae.</title>
        <authorList>
            <person name="Liu Y."/>
            <person name="Lai Q."/>
            <person name="Shao Z."/>
        </authorList>
    </citation>
    <scope>NUCLEOTIDE SEQUENCE [LARGE SCALE GENOMIC DNA]</scope>
    <source>
        <strain evidence="12">SW15</strain>
    </source>
</reference>
<keyword evidence="4 9" id="KW-0802">TPR repeat</keyword>
<evidence type="ECO:0000313" key="12">
    <source>
        <dbReference type="Proteomes" id="UP000286678"/>
    </source>
</evidence>
<evidence type="ECO:0000256" key="1">
    <source>
        <dbReference type="ARBA" id="ARBA00022475"/>
    </source>
</evidence>
<dbReference type="OrthoDB" id="509324at2"/>
<dbReference type="Pfam" id="PF13181">
    <property type="entry name" value="TPR_8"/>
    <property type="match status" value="1"/>
</dbReference>
<evidence type="ECO:0000256" key="2">
    <source>
        <dbReference type="ARBA" id="ARBA00022729"/>
    </source>
</evidence>
<feature type="repeat" description="TPR" evidence="9">
    <location>
        <begin position="103"/>
        <end position="136"/>
    </location>
</feature>
<proteinExistence type="predicted"/>
<dbReference type="SMART" id="SM00028">
    <property type="entry name" value="TPR"/>
    <property type="match status" value="4"/>
</dbReference>
<evidence type="ECO:0000313" key="11">
    <source>
        <dbReference type="EMBL" id="RUO47778.1"/>
    </source>
</evidence>
<dbReference type="InterPro" id="IPR011990">
    <property type="entry name" value="TPR-like_helical_dom_sf"/>
</dbReference>
<organism evidence="11 12">
    <name type="scientific">Pseudidiomarina aquimaris</name>
    <dbReference type="NCBI Taxonomy" id="641841"/>
    <lineage>
        <taxon>Bacteria</taxon>
        <taxon>Pseudomonadati</taxon>
        <taxon>Pseudomonadota</taxon>
        <taxon>Gammaproteobacteria</taxon>
        <taxon>Alteromonadales</taxon>
        <taxon>Idiomarinaceae</taxon>
        <taxon>Pseudidiomarina</taxon>
    </lineage>
</organism>
<dbReference type="Pfam" id="PF13371">
    <property type="entry name" value="TPR_9"/>
    <property type="match status" value="1"/>
</dbReference>
<dbReference type="NCBIfam" id="NF008391">
    <property type="entry name" value="PRK11189.1"/>
    <property type="match status" value="1"/>
</dbReference>
<name>A0A432XG96_9GAMM</name>